<keyword evidence="2" id="KW-1003">Cell membrane</keyword>
<dbReference type="CDD" id="cd06173">
    <property type="entry name" value="MFS_MefA_like"/>
    <property type="match status" value="1"/>
</dbReference>
<proteinExistence type="predicted"/>
<dbReference type="RefSeq" id="WP_344784308.1">
    <property type="nucleotide sequence ID" value="NZ_BAABAF010000009.1"/>
</dbReference>
<dbReference type="PROSITE" id="PS50042">
    <property type="entry name" value="CNMP_BINDING_3"/>
    <property type="match status" value="1"/>
</dbReference>
<dbReference type="InterPro" id="IPR018488">
    <property type="entry name" value="cNMP-bd_CS"/>
</dbReference>
<sequence length="566" mass="58959">MAAGEVVQAKPRFIAALKHRDLRLLTIAFIVDGGASWSYNVVLIAYVFTRTQSAGWVTALVTVRWVVGVLCGGYAGVLADRYDRRLVLTVSAWIASIVTVGIAAIVWVDAPLWMLLVAAAVLTAVCTPMRPASGALIPEVVPESDLVAANALFALLESVIVVIGPGVGGVLLLMGAPVYGVLVNAASFVFAALVYNALRVRSRGSAEVGGGAFAQWMSGVRTLGQHHKALVLTVFLILDSAAANAANVLLPALSEHLHGNSVGYTLLLAANALGGVVVAGLAQKLAATKRMAVLITVAMFVQCVPLWLSVFAGSILGGAALQLLSGVGMVIVDVLAFTTLQRDLPREVLGRVLGTLDVLILTSAVLTSVLASVLYATFGLAVAFGVIGLGFPLLSLLGLPLLRRLDADVAHRAIRLEPITRTLDRLDLFAGAPRSLIEHLAESAEERTLAAGAVIIRQGDPSDALWVLEDGVLEVDAVRGDGAITALPDVEAPGYVGELGLLDRTVRSATVTAKTTCRVLRIPGEEFAAALEASVPSPSMLGRAGVRMSRTSSASPPSEPVQDPAQ</sequence>
<dbReference type="PROSITE" id="PS00889">
    <property type="entry name" value="CNMP_BINDING_2"/>
    <property type="match status" value="1"/>
</dbReference>
<feature type="transmembrane region" description="Helical" evidence="7">
    <location>
        <begin position="22"/>
        <end position="48"/>
    </location>
</feature>
<feature type="transmembrane region" description="Helical" evidence="7">
    <location>
        <begin position="54"/>
        <end position="79"/>
    </location>
</feature>
<dbReference type="Pfam" id="PF07690">
    <property type="entry name" value="MFS_1"/>
    <property type="match status" value="1"/>
</dbReference>
<dbReference type="SUPFAM" id="SSF103473">
    <property type="entry name" value="MFS general substrate transporter"/>
    <property type="match status" value="1"/>
</dbReference>
<evidence type="ECO:0000256" key="4">
    <source>
        <dbReference type="ARBA" id="ARBA00022989"/>
    </source>
</evidence>
<keyword evidence="3 7" id="KW-0812">Transmembrane</keyword>
<dbReference type="InterPro" id="IPR000595">
    <property type="entry name" value="cNMP-bd_dom"/>
</dbReference>
<dbReference type="InterPro" id="IPR014710">
    <property type="entry name" value="RmlC-like_jellyroll"/>
</dbReference>
<dbReference type="InterPro" id="IPR036259">
    <property type="entry name" value="MFS_trans_sf"/>
</dbReference>
<feature type="transmembrane region" description="Helical" evidence="7">
    <location>
        <begin position="151"/>
        <end position="172"/>
    </location>
</feature>
<organism evidence="9 10">
    <name type="scientific">Microbacterium kribbense</name>
    <dbReference type="NCBI Taxonomy" id="433645"/>
    <lineage>
        <taxon>Bacteria</taxon>
        <taxon>Bacillati</taxon>
        <taxon>Actinomycetota</taxon>
        <taxon>Actinomycetes</taxon>
        <taxon>Micrococcales</taxon>
        <taxon>Microbacteriaceae</taxon>
        <taxon>Microbacterium</taxon>
    </lineage>
</organism>
<evidence type="ECO:0000313" key="9">
    <source>
        <dbReference type="EMBL" id="GAA3772758.1"/>
    </source>
</evidence>
<comment type="subcellular location">
    <subcellularLocation>
        <location evidence="1">Cell membrane</location>
        <topology evidence="1">Multi-pass membrane protein</topology>
    </subcellularLocation>
</comment>
<feature type="transmembrane region" description="Helical" evidence="7">
    <location>
        <begin position="293"/>
        <end position="313"/>
    </location>
</feature>
<reference evidence="10" key="1">
    <citation type="journal article" date="2019" name="Int. J. Syst. Evol. Microbiol.">
        <title>The Global Catalogue of Microorganisms (GCM) 10K type strain sequencing project: providing services to taxonomists for standard genome sequencing and annotation.</title>
        <authorList>
            <consortium name="The Broad Institute Genomics Platform"/>
            <consortium name="The Broad Institute Genome Sequencing Center for Infectious Disease"/>
            <person name="Wu L."/>
            <person name="Ma J."/>
        </authorList>
    </citation>
    <scope>NUCLEOTIDE SEQUENCE [LARGE SCALE GENOMIC DNA]</scope>
    <source>
        <strain evidence="10">JCM 16950</strain>
    </source>
</reference>
<feature type="transmembrane region" description="Helical" evidence="7">
    <location>
        <begin position="229"/>
        <end position="250"/>
    </location>
</feature>
<dbReference type="Proteomes" id="UP001500540">
    <property type="component" value="Unassembled WGS sequence"/>
</dbReference>
<evidence type="ECO:0000259" key="8">
    <source>
        <dbReference type="PROSITE" id="PS50042"/>
    </source>
</evidence>
<keyword evidence="10" id="KW-1185">Reference proteome</keyword>
<accession>A0ABP7GPU2</accession>
<feature type="transmembrane region" description="Helical" evidence="7">
    <location>
        <begin position="112"/>
        <end position="130"/>
    </location>
</feature>
<evidence type="ECO:0000256" key="1">
    <source>
        <dbReference type="ARBA" id="ARBA00004651"/>
    </source>
</evidence>
<protein>
    <recommendedName>
        <fullName evidence="8">Cyclic nucleotide-binding domain-containing protein</fullName>
    </recommendedName>
</protein>
<dbReference type="Gene3D" id="1.20.1250.20">
    <property type="entry name" value="MFS general substrate transporter like domains"/>
    <property type="match status" value="2"/>
</dbReference>
<feature type="transmembrane region" description="Helical" evidence="7">
    <location>
        <begin position="352"/>
        <end position="375"/>
    </location>
</feature>
<dbReference type="PANTHER" id="PTHR23513:SF6">
    <property type="entry name" value="MAJOR FACILITATOR SUPERFAMILY ASSOCIATED DOMAIN-CONTAINING PROTEIN"/>
    <property type="match status" value="1"/>
</dbReference>
<dbReference type="Pfam" id="PF00027">
    <property type="entry name" value="cNMP_binding"/>
    <property type="match status" value="1"/>
</dbReference>
<dbReference type="InterPro" id="IPR011701">
    <property type="entry name" value="MFS"/>
</dbReference>
<feature type="domain" description="Cyclic nucleotide-binding" evidence="8">
    <location>
        <begin position="428"/>
        <end position="531"/>
    </location>
</feature>
<dbReference type="PANTHER" id="PTHR23513">
    <property type="entry name" value="INTEGRAL MEMBRANE EFFLUX PROTEIN-RELATED"/>
    <property type="match status" value="1"/>
</dbReference>
<dbReference type="EMBL" id="BAABAF010000009">
    <property type="protein sequence ID" value="GAA3772758.1"/>
    <property type="molecule type" value="Genomic_DNA"/>
</dbReference>
<evidence type="ECO:0000256" key="6">
    <source>
        <dbReference type="SAM" id="MobiDB-lite"/>
    </source>
</evidence>
<keyword evidence="4 7" id="KW-1133">Transmembrane helix</keyword>
<keyword evidence="5 7" id="KW-0472">Membrane</keyword>
<dbReference type="CDD" id="cd00038">
    <property type="entry name" value="CAP_ED"/>
    <property type="match status" value="1"/>
</dbReference>
<dbReference type="InterPro" id="IPR018490">
    <property type="entry name" value="cNMP-bd_dom_sf"/>
</dbReference>
<feature type="transmembrane region" description="Helical" evidence="7">
    <location>
        <begin position="381"/>
        <end position="402"/>
    </location>
</feature>
<evidence type="ECO:0000256" key="7">
    <source>
        <dbReference type="SAM" id="Phobius"/>
    </source>
</evidence>
<feature type="transmembrane region" description="Helical" evidence="7">
    <location>
        <begin position="178"/>
        <end position="198"/>
    </location>
</feature>
<dbReference type="Gene3D" id="2.60.120.10">
    <property type="entry name" value="Jelly Rolls"/>
    <property type="match status" value="1"/>
</dbReference>
<evidence type="ECO:0000256" key="5">
    <source>
        <dbReference type="ARBA" id="ARBA00023136"/>
    </source>
</evidence>
<dbReference type="SUPFAM" id="SSF51206">
    <property type="entry name" value="cAMP-binding domain-like"/>
    <property type="match status" value="1"/>
</dbReference>
<dbReference type="SMART" id="SM00100">
    <property type="entry name" value="cNMP"/>
    <property type="match status" value="1"/>
</dbReference>
<name>A0ABP7GPU2_9MICO</name>
<feature type="transmembrane region" description="Helical" evidence="7">
    <location>
        <begin position="319"/>
        <end position="340"/>
    </location>
</feature>
<feature type="transmembrane region" description="Helical" evidence="7">
    <location>
        <begin position="262"/>
        <end position="281"/>
    </location>
</feature>
<feature type="transmembrane region" description="Helical" evidence="7">
    <location>
        <begin position="86"/>
        <end position="106"/>
    </location>
</feature>
<evidence type="ECO:0000313" key="10">
    <source>
        <dbReference type="Proteomes" id="UP001500540"/>
    </source>
</evidence>
<evidence type="ECO:0000256" key="3">
    <source>
        <dbReference type="ARBA" id="ARBA00022692"/>
    </source>
</evidence>
<comment type="caution">
    <text evidence="9">The sequence shown here is derived from an EMBL/GenBank/DDBJ whole genome shotgun (WGS) entry which is preliminary data.</text>
</comment>
<gene>
    <name evidence="9" type="ORF">GCM10022240_25960</name>
</gene>
<feature type="region of interest" description="Disordered" evidence="6">
    <location>
        <begin position="539"/>
        <end position="566"/>
    </location>
</feature>
<evidence type="ECO:0000256" key="2">
    <source>
        <dbReference type="ARBA" id="ARBA00022475"/>
    </source>
</evidence>